<sequence length="346" mass="37499">MAQTAEGVPAAVEALSSALAGLPTNLSGTNLTLLSSLLSDLADTLTPLLPTLAAAQRETLLTNATFLAAQLDQLGEVTSQIPLSDVEGASPADLQAMVLMGTTRYDVFTFWAPDIWGITWLFGVAALLKAAVVILVNRMAVRRATLKASRNTGVDDAEASRAAIMKPAKAALGHLLNLVVSIIAIILQLVGWRLFVIPGTAIRMNDFRCQMAAIKALLVGYGADLLFGDLRPEIFLHHFMTFILLFVGQLAAFQTKSPKFFRFAQWILLQATLEQSTYAAMVAYHLSNYLRKVVPAAFALAWLGLMWNDIASVSWGRAWIGVCTSFVTLLLILQVKFCDDIFPLTA</sequence>
<protein>
    <submittedName>
        <fullName evidence="2">Uncharacterized protein</fullName>
    </submittedName>
</protein>
<keyword evidence="3" id="KW-1185">Reference proteome</keyword>
<name>A0AAV5GFB4_9BASI</name>
<evidence type="ECO:0000313" key="2">
    <source>
        <dbReference type="EMBL" id="GJN88335.1"/>
    </source>
</evidence>
<evidence type="ECO:0000313" key="3">
    <source>
        <dbReference type="Proteomes" id="UP001342314"/>
    </source>
</evidence>
<dbReference type="Proteomes" id="UP001342314">
    <property type="component" value="Unassembled WGS sequence"/>
</dbReference>
<feature type="transmembrane region" description="Helical" evidence="1">
    <location>
        <begin position="313"/>
        <end position="333"/>
    </location>
</feature>
<keyword evidence="1" id="KW-0812">Transmembrane</keyword>
<keyword evidence="1" id="KW-0472">Membrane</keyword>
<feature type="transmembrane region" description="Helical" evidence="1">
    <location>
        <begin position="175"/>
        <end position="195"/>
    </location>
</feature>
<keyword evidence="1" id="KW-1133">Transmembrane helix</keyword>
<comment type="caution">
    <text evidence="2">The sequence shown here is derived from an EMBL/GenBank/DDBJ whole genome shotgun (WGS) entry which is preliminary data.</text>
</comment>
<dbReference type="AlphaFoldDB" id="A0AAV5GFB4"/>
<reference evidence="2 3" key="1">
    <citation type="submission" date="2021-12" db="EMBL/GenBank/DDBJ databases">
        <title>High titer production of polyol ester of fatty acids by Rhodotorula paludigena BS15 towards product separation-free biomass refinery.</title>
        <authorList>
            <person name="Mano J."/>
            <person name="Ono H."/>
            <person name="Tanaka T."/>
            <person name="Naito K."/>
            <person name="Sushida H."/>
            <person name="Ike M."/>
            <person name="Tokuyasu K."/>
            <person name="Kitaoka M."/>
        </authorList>
    </citation>
    <scope>NUCLEOTIDE SEQUENCE [LARGE SCALE GENOMIC DNA]</scope>
    <source>
        <strain evidence="2 3">BS15</strain>
    </source>
</reference>
<dbReference type="EMBL" id="BQKY01000003">
    <property type="protein sequence ID" value="GJN88335.1"/>
    <property type="molecule type" value="Genomic_DNA"/>
</dbReference>
<evidence type="ECO:0000256" key="1">
    <source>
        <dbReference type="SAM" id="Phobius"/>
    </source>
</evidence>
<organism evidence="2 3">
    <name type="scientific">Rhodotorula paludigena</name>
    <dbReference type="NCBI Taxonomy" id="86838"/>
    <lineage>
        <taxon>Eukaryota</taxon>
        <taxon>Fungi</taxon>
        <taxon>Dikarya</taxon>
        <taxon>Basidiomycota</taxon>
        <taxon>Pucciniomycotina</taxon>
        <taxon>Microbotryomycetes</taxon>
        <taxon>Sporidiobolales</taxon>
        <taxon>Sporidiobolaceae</taxon>
        <taxon>Rhodotorula</taxon>
    </lineage>
</organism>
<accession>A0AAV5GFB4</accession>
<proteinExistence type="predicted"/>
<gene>
    <name evidence="2" type="ORF">Rhopal_001300-T1</name>
</gene>
<feature type="transmembrane region" description="Helical" evidence="1">
    <location>
        <begin position="234"/>
        <end position="253"/>
    </location>
</feature>
<feature type="transmembrane region" description="Helical" evidence="1">
    <location>
        <begin position="115"/>
        <end position="136"/>
    </location>
</feature>